<dbReference type="EMBL" id="NDFP01000009">
    <property type="protein sequence ID" value="PAL24002.1"/>
    <property type="molecule type" value="Genomic_DNA"/>
</dbReference>
<evidence type="ECO:0000256" key="3">
    <source>
        <dbReference type="ARBA" id="ARBA00022475"/>
    </source>
</evidence>
<dbReference type="InterPro" id="IPR000390">
    <property type="entry name" value="Small_drug/metabolite_transptr"/>
</dbReference>
<evidence type="ECO:0000256" key="5">
    <source>
        <dbReference type="ARBA" id="ARBA00022989"/>
    </source>
</evidence>
<evidence type="ECO:0000313" key="12">
    <source>
        <dbReference type="Proteomes" id="UP000216033"/>
    </source>
</evidence>
<dbReference type="Gene3D" id="1.10.3730.20">
    <property type="match status" value="1"/>
</dbReference>
<feature type="transmembrane region" description="Helical" evidence="10">
    <location>
        <begin position="163"/>
        <end position="179"/>
    </location>
</feature>
<dbReference type="InterPro" id="IPR045324">
    <property type="entry name" value="Small_multidrug_res"/>
</dbReference>
<feature type="transmembrane region" description="Helical" evidence="10">
    <location>
        <begin position="108"/>
        <end position="129"/>
    </location>
</feature>
<dbReference type="GO" id="GO:0022857">
    <property type="term" value="F:transmembrane transporter activity"/>
    <property type="evidence" value="ECO:0007669"/>
    <property type="project" value="InterPro"/>
</dbReference>
<dbReference type="InterPro" id="IPR029062">
    <property type="entry name" value="Class_I_gatase-like"/>
</dbReference>
<keyword evidence="2" id="KW-0813">Transport</keyword>
<keyword evidence="4 9" id="KW-0812">Transmembrane</keyword>
<proteinExistence type="inferred from homology"/>
<dbReference type="InterPro" id="IPR037185">
    <property type="entry name" value="EmrE-like"/>
</dbReference>
<feature type="transmembrane region" description="Helical" evidence="10">
    <location>
        <begin position="136"/>
        <end position="157"/>
    </location>
</feature>
<dbReference type="SUPFAM" id="SSF103481">
    <property type="entry name" value="Multidrug resistance efflux transporter EmrE"/>
    <property type="match status" value="1"/>
</dbReference>
<keyword evidence="12" id="KW-1185">Reference proteome</keyword>
<evidence type="ECO:0000256" key="8">
    <source>
        <dbReference type="ARBA" id="ARBA00039168"/>
    </source>
</evidence>
<evidence type="ECO:0000256" key="10">
    <source>
        <dbReference type="SAM" id="Phobius"/>
    </source>
</evidence>
<evidence type="ECO:0000256" key="7">
    <source>
        <dbReference type="ARBA" id="ARBA00038151"/>
    </source>
</evidence>
<dbReference type="GO" id="GO:0005886">
    <property type="term" value="C:plasma membrane"/>
    <property type="evidence" value="ECO:0007669"/>
    <property type="project" value="UniProtKB-SubCell"/>
</dbReference>
<protein>
    <recommendedName>
        <fullName evidence="8">Guanidinium exporter</fullName>
    </recommendedName>
</protein>
<evidence type="ECO:0000256" key="2">
    <source>
        <dbReference type="ARBA" id="ARBA00022448"/>
    </source>
</evidence>
<keyword evidence="3" id="KW-1003">Cell membrane</keyword>
<comment type="similarity">
    <text evidence="7">Belongs to the drug/metabolite transporter (DMT) superfamily. Small multidrug resistance (SMR) (TC 2.A.7.1) family. Gdx/SugE subfamily.</text>
</comment>
<dbReference type="RefSeq" id="WP_257006371.1">
    <property type="nucleotide sequence ID" value="NZ_NDFO01000009.1"/>
</dbReference>
<comment type="subcellular location">
    <subcellularLocation>
        <location evidence="1 9">Cell membrane</location>
        <topology evidence="1 9">Multi-pass membrane protein</topology>
    </subcellularLocation>
</comment>
<evidence type="ECO:0000256" key="6">
    <source>
        <dbReference type="ARBA" id="ARBA00023136"/>
    </source>
</evidence>
<keyword evidence="5 10" id="KW-1133">Transmembrane helix</keyword>
<name>A0A270BG60_9PROT</name>
<evidence type="ECO:0000256" key="1">
    <source>
        <dbReference type="ARBA" id="ARBA00004651"/>
    </source>
</evidence>
<organism evidence="11 12">
    <name type="scientific">Acetobacter syzygii</name>
    <dbReference type="NCBI Taxonomy" id="146476"/>
    <lineage>
        <taxon>Bacteria</taxon>
        <taxon>Pseudomonadati</taxon>
        <taxon>Pseudomonadota</taxon>
        <taxon>Alphaproteobacteria</taxon>
        <taxon>Acetobacterales</taxon>
        <taxon>Acetobacteraceae</taxon>
        <taxon>Acetobacter</taxon>
    </lineage>
</organism>
<dbReference type="SUPFAM" id="SSF52317">
    <property type="entry name" value="Class I glutamine amidotransferase-like"/>
    <property type="match status" value="1"/>
</dbReference>
<evidence type="ECO:0000256" key="4">
    <source>
        <dbReference type="ARBA" id="ARBA00022692"/>
    </source>
</evidence>
<dbReference type="PANTHER" id="PTHR30561:SF0">
    <property type="entry name" value="GUANIDINIUM EXPORTER"/>
    <property type="match status" value="1"/>
</dbReference>
<dbReference type="AlphaFoldDB" id="A0A270BG60"/>
<keyword evidence="6 10" id="KW-0472">Membrane</keyword>
<gene>
    <name evidence="11" type="ORF">B9K05_09525</name>
</gene>
<evidence type="ECO:0000313" key="11">
    <source>
        <dbReference type="EMBL" id="PAL24002.1"/>
    </source>
</evidence>
<dbReference type="Proteomes" id="UP000216033">
    <property type="component" value="Unassembled WGS sequence"/>
</dbReference>
<comment type="caution">
    <text evidence="11">The sequence shown here is derived from an EMBL/GenBank/DDBJ whole genome shotgun (WGS) entry which is preliminary data.</text>
</comment>
<sequence>MTELLIVFVVNDNVQLMDIAGPADVFSEANTLYGQPIYRSILVAPQKTIRSSCGFVMQADYCLEDINALSIDRLLVAGAPNAARSVPAQGVIQWLSHTAPQARRFTKLWPTITTVAGMVASVGLLAVAMKSLPLGTVYTVWTGIGGVGAFVVGVMFLGEMLSFTKILAAGFILCGLILMKMGK</sequence>
<dbReference type="Pfam" id="PF00893">
    <property type="entry name" value="Multi_Drug_Res"/>
    <property type="match status" value="1"/>
</dbReference>
<dbReference type="PANTHER" id="PTHR30561">
    <property type="entry name" value="SMR FAMILY PROTON-DEPENDENT DRUG EFFLUX TRANSPORTER SUGE"/>
    <property type="match status" value="1"/>
</dbReference>
<evidence type="ECO:0000256" key="9">
    <source>
        <dbReference type="RuleBase" id="RU003942"/>
    </source>
</evidence>
<accession>A0A270BG60</accession>
<reference evidence="11 12" key="1">
    <citation type="submission" date="2017-04" db="EMBL/GenBank/DDBJ databases">
        <title>Kefir bacterial isolates.</title>
        <authorList>
            <person name="Kim Y."/>
            <person name="Blasche S."/>
            <person name="Patil K.R."/>
        </authorList>
    </citation>
    <scope>NUCLEOTIDE SEQUENCE [LARGE SCALE GENOMIC DNA]</scope>
    <source>
        <strain evidence="11 12">KR-2</strain>
    </source>
</reference>